<dbReference type="PRINTS" id="PR00413">
    <property type="entry name" value="HADHALOGNASE"/>
</dbReference>
<dbReference type="EC" id="3.1.3.101" evidence="1"/>
<evidence type="ECO:0000313" key="1">
    <source>
        <dbReference type="EMBL" id="MPM38440.1"/>
    </source>
</evidence>
<gene>
    <name evidence="1" type="primary">vldH_2</name>
    <name evidence="1" type="ORF">SDC9_85069</name>
</gene>
<proteinExistence type="predicted"/>
<dbReference type="InterPro" id="IPR023198">
    <property type="entry name" value="PGP-like_dom2"/>
</dbReference>
<dbReference type="InterPro" id="IPR023214">
    <property type="entry name" value="HAD_sf"/>
</dbReference>
<dbReference type="EMBL" id="VSSQ01008286">
    <property type="protein sequence ID" value="MPM38440.1"/>
    <property type="molecule type" value="Genomic_DNA"/>
</dbReference>
<dbReference type="Gene3D" id="1.10.150.240">
    <property type="entry name" value="Putative phosphatase, domain 2"/>
    <property type="match status" value="1"/>
</dbReference>
<dbReference type="CDD" id="cd07505">
    <property type="entry name" value="HAD_BPGM-like"/>
    <property type="match status" value="1"/>
</dbReference>
<dbReference type="AlphaFoldDB" id="A0A644ZC17"/>
<dbReference type="NCBIfam" id="TIGR01509">
    <property type="entry name" value="HAD-SF-IA-v3"/>
    <property type="match status" value="1"/>
</dbReference>
<keyword evidence="1" id="KW-0378">Hydrolase</keyword>
<sequence length="218" mass="24412">MDFQAAIFDLDGTLLNSMDVWEKIDARFLSKRGLPVPPNYVTEICARSFEEAAQYTIELFGLSESVDAIIEEWNRMAAYEYKNNVGLTPNTLEYLTKLKEAHVKLAVATGLPEGLYKPCLLHNGIYEMFDALCSTDQVERGKEYPDIFLLAANALKITPQKCVVFEDVLPAVKSAKQAGMIVYGVYDKYSAHHQSEISTLADGYLLDFRTAPLPRGEV</sequence>
<dbReference type="PANTHER" id="PTHR18901">
    <property type="entry name" value="2-DEOXYGLUCOSE-6-PHOSPHATE PHOSPHATASE 2"/>
    <property type="match status" value="1"/>
</dbReference>
<dbReference type="Pfam" id="PF13419">
    <property type="entry name" value="HAD_2"/>
    <property type="match status" value="1"/>
</dbReference>
<dbReference type="SFLD" id="SFLDG01129">
    <property type="entry name" value="C1.5:_HAD__Beta-PGM__Phosphata"/>
    <property type="match status" value="1"/>
</dbReference>
<comment type="caution">
    <text evidence="1">The sequence shown here is derived from an EMBL/GenBank/DDBJ whole genome shotgun (WGS) entry which is preliminary data.</text>
</comment>
<dbReference type="SUPFAM" id="SSF56784">
    <property type="entry name" value="HAD-like"/>
    <property type="match status" value="1"/>
</dbReference>
<dbReference type="Gene3D" id="3.40.50.1000">
    <property type="entry name" value="HAD superfamily/HAD-like"/>
    <property type="match status" value="1"/>
</dbReference>
<reference evidence="1" key="1">
    <citation type="submission" date="2019-08" db="EMBL/GenBank/DDBJ databases">
        <authorList>
            <person name="Kucharzyk K."/>
            <person name="Murdoch R.W."/>
            <person name="Higgins S."/>
            <person name="Loffler F."/>
        </authorList>
    </citation>
    <scope>NUCLEOTIDE SEQUENCE</scope>
</reference>
<dbReference type="InterPro" id="IPR036412">
    <property type="entry name" value="HAD-like_sf"/>
</dbReference>
<dbReference type="PANTHER" id="PTHR18901:SF38">
    <property type="entry name" value="PSEUDOURIDINE-5'-PHOSPHATASE"/>
    <property type="match status" value="1"/>
</dbReference>
<accession>A0A644ZC17</accession>
<protein>
    <submittedName>
        <fullName evidence="1">Validoxylamine A 7'-phosphate phosphatase</fullName>
        <ecNumber evidence="1">3.1.3.101</ecNumber>
    </submittedName>
</protein>
<dbReference type="InterPro" id="IPR041492">
    <property type="entry name" value="HAD_2"/>
</dbReference>
<dbReference type="SFLD" id="SFLDS00003">
    <property type="entry name" value="Haloacid_Dehalogenase"/>
    <property type="match status" value="1"/>
</dbReference>
<dbReference type="GO" id="GO:0016791">
    <property type="term" value="F:phosphatase activity"/>
    <property type="evidence" value="ECO:0007669"/>
    <property type="project" value="TreeGrafter"/>
</dbReference>
<name>A0A644ZC17_9ZZZZ</name>
<organism evidence="1">
    <name type="scientific">bioreactor metagenome</name>
    <dbReference type="NCBI Taxonomy" id="1076179"/>
    <lineage>
        <taxon>unclassified sequences</taxon>
        <taxon>metagenomes</taxon>
        <taxon>ecological metagenomes</taxon>
    </lineage>
</organism>
<dbReference type="InterPro" id="IPR006439">
    <property type="entry name" value="HAD-SF_hydro_IA"/>
</dbReference>
<dbReference type="PROSITE" id="PS01228">
    <property type="entry name" value="COF_1"/>
    <property type="match status" value="1"/>
</dbReference>